<evidence type="ECO:0000313" key="5">
    <source>
        <dbReference type="EMBL" id="MFC0423770.1"/>
    </source>
</evidence>
<dbReference type="EMBL" id="JBHLUK010000059">
    <property type="protein sequence ID" value="MFC0423770.1"/>
    <property type="molecule type" value="Genomic_DNA"/>
</dbReference>
<dbReference type="GO" id="GO:0016757">
    <property type="term" value="F:glycosyltransferase activity"/>
    <property type="evidence" value="ECO:0007669"/>
    <property type="project" value="UniProtKB-KW"/>
</dbReference>
<sequence>MQINSGQRYAGVSAMIYHLYQNMDHERIQFDFVAPKTSSFSIYRKQIEDAGGRIIELKTSGNFIKRKIQFFKRLSHLIKENQYEIVHVNSGSIFLNIQVSWIAKFCGVKTIIAHSHTGGNIHPFLTLLTKLTKPLLEFGPNLYFACSNSAARFMFLPSRIKRHDYTVIDNGIKIEQFKFNSKVRTDYRSKLGLNGKTVFLHVGRFQSVKNHHKLVQVFADFHKAHPNSVLLLAGEGELLDSVKNQVKQLGLSVDVRFLGLRKDVASLMSAADIFVLPSLFEGLPVVGVEAQAAGLPILFSSSITDEVNLIPESNFFMDLKASDADWAQAAQQLVDKNKQADRTIAAKKVARAGYSLPVVAKQVEQIYLQRASGEVK</sequence>
<feature type="domain" description="Glycosyl transferase family 1" evidence="3">
    <location>
        <begin position="184"/>
        <end position="346"/>
    </location>
</feature>
<proteinExistence type="predicted"/>
<keyword evidence="2 5" id="KW-0808">Transferase</keyword>
<evidence type="ECO:0000259" key="4">
    <source>
        <dbReference type="Pfam" id="PF13439"/>
    </source>
</evidence>
<dbReference type="PANTHER" id="PTHR12526">
    <property type="entry name" value="GLYCOSYLTRANSFERASE"/>
    <property type="match status" value="1"/>
</dbReference>
<gene>
    <name evidence="5" type="ORF">ACFFGS_06500</name>
</gene>
<dbReference type="InterPro" id="IPR001296">
    <property type="entry name" value="Glyco_trans_1"/>
</dbReference>
<dbReference type="RefSeq" id="WP_345370053.1">
    <property type="nucleotide sequence ID" value="NZ_BAABRM010000023.1"/>
</dbReference>
<dbReference type="Gene3D" id="3.40.50.2000">
    <property type="entry name" value="Glycogen Phosphorylase B"/>
    <property type="match status" value="2"/>
</dbReference>
<dbReference type="InterPro" id="IPR028098">
    <property type="entry name" value="Glyco_trans_4-like_N"/>
</dbReference>
<evidence type="ECO:0000256" key="2">
    <source>
        <dbReference type="ARBA" id="ARBA00022679"/>
    </source>
</evidence>
<feature type="domain" description="Glycosyltransferase subfamily 4-like N-terminal" evidence="4">
    <location>
        <begin position="11"/>
        <end position="175"/>
    </location>
</feature>
<protein>
    <submittedName>
        <fullName evidence="5">Glycosyltransferase</fullName>
        <ecNumber evidence="5">2.4.-.-</ecNumber>
    </submittedName>
</protein>
<dbReference type="SUPFAM" id="SSF53756">
    <property type="entry name" value="UDP-Glycosyltransferase/glycogen phosphorylase"/>
    <property type="match status" value="1"/>
</dbReference>
<evidence type="ECO:0000313" key="6">
    <source>
        <dbReference type="Proteomes" id="UP001589855"/>
    </source>
</evidence>
<keyword evidence="1 5" id="KW-0328">Glycosyltransferase</keyword>
<dbReference type="PANTHER" id="PTHR12526:SF510">
    <property type="entry name" value="D-INOSITOL 3-PHOSPHATE GLYCOSYLTRANSFERASE"/>
    <property type="match status" value="1"/>
</dbReference>
<dbReference type="EC" id="2.4.-.-" evidence="5"/>
<accession>A0ABV6K2T2</accession>
<evidence type="ECO:0000259" key="3">
    <source>
        <dbReference type="Pfam" id="PF00534"/>
    </source>
</evidence>
<dbReference type="Pfam" id="PF00534">
    <property type="entry name" value="Glycos_transf_1"/>
    <property type="match status" value="1"/>
</dbReference>
<name>A0ABV6K2T2_9LACO</name>
<dbReference type="Proteomes" id="UP001589855">
    <property type="component" value="Unassembled WGS sequence"/>
</dbReference>
<reference evidence="5 6" key="1">
    <citation type="submission" date="2024-09" db="EMBL/GenBank/DDBJ databases">
        <authorList>
            <person name="Sun Q."/>
            <person name="Mori K."/>
        </authorList>
    </citation>
    <scope>NUCLEOTIDE SEQUENCE [LARGE SCALE GENOMIC DNA]</scope>
    <source>
        <strain evidence="5 6">TBRC 4575</strain>
    </source>
</reference>
<organism evidence="5 6">
    <name type="scientific">Lactiplantibacillus plajomi</name>
    <dbReference type="NCBI Taxonomy" id="1457217"/>
    <lineage>
        <taxon>Bacteria</taxon>
        <taxon>Bacillati</taxon>
        <taxon>Bacillota</taxon>
        <taxon>Bacilli</taxon>
        <taxon>Lactobacillales</taxon>
        <taxon>Lactobacillaceae</taxon>
        <taxon>Lactiplantibacillus</taxon>
    </lineage>
</organism>
<keyword evidence="6" id="KW-1185">Reference proteome</keyword>
<comment type="caution">
    <text evidence="5">The sequence shown here is derived from an EMBL/GenBank/DDBJ whole genome shotgun (WGS) entry which is preliminary data.</text>
</comment>
<evidence type="ECO:0000256" key="1">
    <source>
        <dbReference type="ARBA" id="ARBA00022676"/>
    </source>
</evidence>
<dbReference type="Pfam" id="PF13439">
    <property type="entry name" value="Glyco_transf_4"/>
    <property type="match status" value="1"/>
</dbReference>